<evidence type="ECO:0000313" key="2">
    <source>
        <dbReference type="EMBL" id="KAJ8404494.1"/>
    </source>
</evidence>
<comment type="caution">
    <text evidence="2">The sequence shown here is derived from an EMBL/GenBank/DDBJ whole genome shotgun (WGS) entry which is preliminary data.</text>
</comment>
<dbReference type="GO" id="GO:0070898">
    <property type="term" value="P:RNA polymerase III preinitiation complex assembly"/>
    <property type="evidence" value="ECO:0007669"/>
    <property type="project" value="TreeGrafter"/>
</dbReference>
<feature type="region of interest" description="Disordered" evidence="1">
    <location>
        <begin position="1"/>
        <end position="161"/>
    </location>
</feature>
<dbReference type="EMBL" id="JAINUG010000053">
    <property type="protein sequence ID" value="KAJ8404494.1"/>
    <property type="molecule type" value="Genomic_DNA"/>
</dbReference>
<evidence type="ECO:0000256" key="1">
    <source>
        <dbReference type="SAM" id="MobiDB-lite"/>
    </source>
</evidence>
<feature type="compositionally biased region" description="Basic and acidic residues" evidence="1">
    <location>
        <begin position="56"/>
        <end position="75"/>
    </location>
</feature>
<dbReference type="GO" id="GO:0000126">
    <property type="term" value="C:transcription factor TFIIIB complex"/>
    <property type="evidence" value="ECO:0007669"/>
    <property type="project" value="TreeGrafter"/>
</dbReference>
<feature type="compositionally biased region" description="Basic and acidic residues" evidence="1">
    <location>
        <begin position="219"/>
        <end position="228"/>
    </location>
</feature>
<gene>
    <name evidence="2" type="ORF">AAFF_G00337610</name>
</gene>
<feature type="compositionally biased region" description="Low complexity" evidence="1">
    <location>
        <begin position="109"/>
        <end position="120"/>
    </location>
</feature>
<name>A0AAD7SKW2_9TELE</name>
<evidence type="ECO:0000313" key="3">
    <source>
        <dbReference type="Proteomes" id="UP001221898"/>
    </source>
</evidence>
<feature type="compositionally biased region" description="Basic and acidic residues" evidence="1">
    <location>
        <begin position="249"/>
        <end position="264"/>
    </location>
</feature>
<keyword evidence="3" id="KW-1185">Reference proteome</keyword>
<proteinExistence type="predicted"/>
<feature type="compositionally biased region" description="Basic residues" evidence="1">
    <location>
        <begin position="121"/>
        <end position="130"/>
    </location>
</feature>
<protein>
    <submittedName>
        <fullName evidence="2">Uncharacterized protein</fullName>
    </submittedName>
</protein>
<dbReference type="PANTHER" id="PTHR22929">
    <property type="entry name" value="RNA POLYMERASE III TRANSCRIPTION INITIATION FACTOR B"/>
    <property type="match status" value="1"/>
</dbReference>
<feature type="compositionally biased region" description="Polar residues" evidence="1">
    <location>
        <begin position="272"/>
        <end position="281"/>
    </location>
</feature>
<dbReference type="PANTHER" id="PTHR22929:SF0">
    <property type="entry name" value="TRANSCRIPTION FACTOR TFIIIB COMPONENT B'' HOMOLOG"/>
    <property type="match status" value="1"/>
</dbReference>
<organism evidence="2 3">
    <name type="scientific">Aldrovandia affinis</name>
    <dbReference type="NCBI Taxonomy" id="143900"/>
    <lineage>
        <taxon>Eukaryota</taxon>
        <taxon>Metazoa</taxon>
        <taxon>Chordata</taxon>
        <taxon>Craniata</taxon>
        <taxon>Vertebrata</taxon>
        <taxon>Euteleostomi</taxon>
        <taxon>Actinopterygii</taxon>
        <taxon>Neopterygii</taxon>
        <taxon>Teleostei</taxon>
        <taxon>Notacanthiformes</taxon>
        <taxon>Halosauridae</taxon>
        <taxon>Aldrovandia</taxon>
    </lineage>
</organism>
<feature type="compositionally biased region" description="Polar residues" evidence="1">
    <location>
        <begin position="19"/>
        <end position="37"/>
    </location>
</feature>
<sequence length="281" mass="31484">MMRRSRISVRPNVRPGSRAMTSQDGQSSQPIVDSTQAAEKEAAQPVGTETTPAGDKPAEVDRNTETISPDVKDRGQSLQSSGGGDAPVSALQRRKRFSAMPNLAKPRVTLATTRAAARLPKSSHPKRRKEKEKPAPLQFAKSSDLERSSQQEQPLPDPAPVCVQLSQSAKSEVKIPFPLPPGAQSISSDLERIAKARKLRELLRQELRKQRKRKKGKSHICEHSIPQDHNKMTMRDLIYYLPESNPMKLPEKPQEPRVEVESSSRRMKKTTRLSLHQRTSW</sequence>
<reference evidence="2" key="1">
    <citation type="journal article" date="2023" name="Science">
        <title>Genome structures resolve the early diversification of teleost fishes.</title>
        <authorList>
            <person name="Parey E."/>
            <person name="Louis A."/>
            <person name="Montfort J."/>
            <person name="Bouchez O."/>
            <person name="Roques C."/>
            <person name="Iampietro C."/>
            <person name="Lluch J."/>
            <person name="Castinel A."/>
            <person name="Donnadieu C."/>
            <person name="Desvignes T."/>
            <person name="Floi Bucao C."/>
            <person name="Jouanno E."/>
            <person name="Wen M."/>
            <person name="Mejri S."/>
            <person name="Dirks R."/>
            <person name="Jansen H."/>
            <person name="Henkel C."/>
            <person name="Chen W.J."/>
            <person name="Zahm M."/>
            <person name="Cabau C."/>
            <person name="Klopp C."/>
            <person name="Thompson A.W."/>
            <person name="Robinson-Rechavi M."/>
            <person name="Braasch I."/>
            <person name="Lecointre G."/>
            <person name="Bobe J."/>
            <person name="Postlethwait J.H."/>
            <person name="Berthelot C."/>
            <person name="Roest Crollius H."/>
            <person name="Guiguen Y."/>
        </authorList>
    </citation>
    <scope>NUCLEOTIDE SEQUENCE</scope>
    <source>
        <strain evidence="2">NC1722</strain>
    </source>
</reference>
<dbReference type="AlphaFoldDB" id="A0AAD7SKW2"/>
<feature type="region of interest" description="Disordered" evidence="1">
    <location>
        <begin position="209"/>
        <end position="228"/>
    </location>
</feature>
<feature type="region of interest" description="Disordered" evidence="1">
    <location>
        <begin position="244"/>
        <end position="281"/>
    </location>
</feature>
<dbReference type="GO" id="GO:0001156">
    <property type="term" value="F:TFIIIC-class transcription factor complex binding"/>
    <property type="evidence" value="ECO:0007669"/>
    <property type="project" value="TreeGrafter"/>
</dbReference>
<accession>A0AAD7SKW2</accession>
<dbReference type="Proteomes" id="UP001221898">
    <property type="component" value="Unassembled WGS sequence"/>
</dbReference>
<feature type="compositionally biased region" description="Basic residues" evidence="1">
    <location>
        <begin position="209"/>
        <end position="218"/>
    </location>
</feature>